<feature type="domain" description="N-acetyltransferase" evidence="1">
    <location>
        <begin position="15"/>
        <end position="158"/>
    </location>
</feature>
<reference evidence="2 3" key="1">
    <citation type="submission" date="2024-06" db="EMBL/GenBank/DDBJ databases">
        <title>Genomic Encyclopedia of Type Strains, Phase IV (KMG-IV): sequencing the most valuable type-strain genomes for metagenomic binning, comparative biology and taxonomic classification.</title>
        <authorList>
            <person name="Goeker M."/>
        </authorList>
    </citation>
    <scope>NUCLEOTIDE SEQUENCE [LARGE SCALE GENOMIC DNA]</scope>
    <source>
        <strain evidence="2 3">DSM 29126</strain>
    </source>
</reference>
<dbReference type="Proteomes" id="UP001549134">
    <property type="component" value="Unassembled WGS sequence"/>
</dbReference>
<dbReference type="InterPro" id="IPR016181">
    <property type="entry name" value="Acyl_CoA_acyltransferase"/>
</dbReference>
<dbReference type="Gene3D" id="3.40.630.30">
    <property type="match status" value="1"/>
</dbReference>
<dbReference type="Pfam" id="PF00583">
    <property type="entry name" value="Acetyltransf_1"/>
    <property type="match status" value="1"/>
</dbReference>
<comment type="caution">
    <text evidence="2">The sequence shown here is derived from an EMBL/GenBank/DDBJ whole genome shotgun (WGS) entry which is preliminary data.</text>
</comment>
<keyword evidence="3" id="KW-1185">Reference proteome</keyword>
<dbReference type="InterPro" id="IPR000182">
    <property type="entry name" value="GNAT_dom"/>
</dbReference>
<dbReference type="SUPFAM" id="SSF55729">
    <property type="entry name" value="Acyl-CoA N-acyltransferases (Nat)"/>
    <property type="match status" value="1"/>
</dbReference>
<dbReference type="EMBL" id="JBEPLX010000006">
    <property type="protein sequence ID" value="MET3533613.1"/>
    <property type="molecule type" value="Genomic_DNA"/>
</dbReference>
<proteinExistence type="predicted"/>
<dbReference type="CDD" id="cd04301">
    <property type="entry name" value="NAT_SF"/>
    <property type="match status" value="1"/>
</dbReference>
<gene>
    <name evidence="2" type="ORF">ABID50_000769</name>
</gene>
<evidence type="ECO:0000313" key="3">
    <source>
        <dbReference type="Proteomes" id="UP001549134"/>
    </source>
</evidence>
<evidence type="ECO:0000313" key="2">
    <source>
        <dbReference type="EMBL" id="MET3533613.1"/>
    </source>
</evidence>
<accession>A0ABV2ER03</accession>
<name>A0ABV2ER03_9STRE</name>
<evidence type="ECO:0000259" key="1">
    <source>
        <dbReference type="PROSITE" id="PS51186"/>
    </source>
</evidence>
<organism evidence="2 3">
    <name type="scientific">Streptococcus parasuis</name>
    <dbReference type="NCBI Taxonomy" id="1501662"/>
    <lineage>
        <taxon>Bacteria</taxon>
        <taxon>Bacillati</taxon>
        <taxon>Bacillota</taxon>
        <taxon>Bacilli</taxon>
        <taxon>Lactobacillales</taxon>
        <taxon>Streptococcaceae</taxon>
        <taxon>Streptococcus</taxon>
    </lineage>
</organism>
<protein>
    <submittedName>
        <fullName evidence="2">GNAT superfamily N-acetyltransferase</fullName>
    </submittedName>
</protein>
<dbReference type="RefSeq" id="WP_172025071.1">
    <property type="nucleotide sequence ID" value="NZ_AP024276.1"/>
</dbReference>
<dbReference type="PROSITE" id="PS51186">
    <property type="entry name" value="GNAT"/>
    <property type="match status" value="1"/>
</dbReference>
<dbReference type="GeneID" id="78828003"/>
<sequence>METNLSEIELIETTSDLKKVSCELIKGFWNEHNNIEQSDEDAGLDYEDWTNEGHKLFLIKKQSNFIGFAHMGNRGAEVDWLEDLFILKEYQRKGIGSFVIRKLEEIVKSYSESLYIEVAARNLKAMKLYYELGYDCLNTITIRKDFNGQDFSLIQKENIGGFIFEIKKYNK</sequence>